<dbReference type="InterPro" id="IPR029063">
    <property type="entry name" value="SAM-dependent_MTases_sf"/>
</dbReference>
<proteinExistence type="predicted"/>
<reference evidence="2" key="1">
    <citation type="submission" date="2018-06" db="EMBL/GenBank/DDBJ databases">
        <authorList>
            <person name="Zhirakovskaya E."/>
        </authorList>
    </citation>
    <scope>NUCLEOTIDE SEQUENCE</scope>
</reference>
<accession>A0A3B0SZM3</accession>
<dbReference type="InterPro" id="IPR013216">
    <property type="entry name" value="Methyltransf_11"/>
</dbReference>
<evidence type="ECO:0000313" key="2">
    <source>
        <dbReference type="EMBL" id="VAW05579.1"/>
    </source>
</evidence>
<dbReference type="GO" id="GO:0004608">
    <property type="term" value="F:phosphatidylethanolamine N-methyltransferase activity"/>
    <property type="evidence" value="ECO:0007669"/>
    <property type="project" value="UniProtKB-EC"/>
</dbReference>
<name>A0A3B0SZM3_9ZZZZ</name>
<dbReference type="Pfam" id="PF08241">
    <property type="entry name" value="Methyltransf_11"/>
    <property type="match status" value="1"/>
</dbReference>
<dbReference type="PANTHER" id="PTHR45036:SF1">
    <property type="entry name" value="METHYLTRANSFERASE LIKE 7A"/>
    <property type="match status" value="1"/>
</dbReference>
<keyword evidence="2" id="KW-0489">Methyltransferase</keyword>
<dbReference type="InterPro" id="IPR052356">
    <property type="entry name" value="Thiol_S-MT"/>
</dbReference>
<dbReference type="EC" id="2.1.1.17" evidence="2"/>
<sequence length="221" mass="24357">MASELKNTEAEQAEVTKRYDRMARIYDIYDAPMEWMGTKKRRGRLLANTRGSVLEVGVGTGKNLPHYGSDADLTGIDVSSGMLERAKERARSLPVKAELIEADVQELPFDDDSFDTAVGTCVFCSVADPVQGLRELGRVVRPDGQILLLEHVRPRSELLGRLADLATVLTRRIFGFRANRRTESNVVAAGLEIVDVESNGVWRTITARPSRPSGGGDEEAR</sequence>
<feature type="domain" description="Methyltransferase type 11" evidence="1">
    <location>
        <begin position="54"/>
        <end position="147"/>
    </location>
</feature>
<dbReference type="CDD" id="cd02440">
    <property type="entry name" value="AdoMet_MTases"/>
    <property type="match status" value="1"/>
</dbReference>
<dbReference type="AlphaFoldDB" id="A0A3B0SZM3"/>
<dbReference type="PANTHER" id="PTHR45036">
    <property type="entry name" value="METHYLTRANSFERASE LIKE 7B"/>
    <property type="match status" value="1"/>
</dbReference>
<dbReference type="Gene3D" id="3.40.50.150">
    <property type="entry name" value="Vaccinia Virus protein VP39"/>
    <property type="match status" value="1"/>
</dbReference>
<gene>
    <name evidence="2" type="ORF">MNBD_ACTINO01-1873</name>
</gene>
<dbReference type="EMBL" id="UOEI01000435">
    <property type="protein sequence ID" value="VAW05579.1"/>
    <property type="molecule type" value="Genomic_DNA"/>
</dbReference>
<keyword evidence="2" id="KW-0808">Transferase</keyword>
<dbReference type="GO" id="GO:0032259">
    <property type="term" value="P:methylation"/>
    <property type="evidence" value="ECO:0007669"/>
    <property type="project" value="UniProtKB-KW"/>
</dbReference>
<protein>
    <submittedName>
        <fullName evidence="2">Phosphatidylethanolamine N-methyltransferase</fullName>
        <ecNumber evidence="2">2.1.1.17</ecNumber>
    </submittedName>
</protein>
<organism evidence="2">
    <name type="scientific">hydrothermal vent metagenome</name>
    <dbReference type="NCBI Taxonomy" id="652676"/>
    <lineage>
        <taxon>unclassified sequences</taxon>
        <taxon>metagenomes</taxon>
        <taxon>ecological metagenomes</taxon>
    </lineage>
</organism>
<evidence type="ECO:0000259" key="1">
    <source>
        <dbReference type="Pfam" id="PF08241"/>
    </source>
</evidence>
<dbReference type="SUPFAM" id="SSF53335">
    <property type="entry name" value="S-adenosyl-L-methionine-dependent methyltransferases"/>
    <property type="match status" value="1"/>
</dbReference>